<dbReference type="InterPro" id="IPR005786">
    <property type="entry name" value="B_amino_transII"/>
</dbReference>
<evidence type="ECO:0000256" key="6">
    <source>
        <dbReference type="ARBA" id="ARBA00022898"/>
    </source>
</evidence>
<dbReference type="PANTHER" id="PTHR11825:SF44">
    <property type="entry name" value="BRANCHED-CHAIN-AMINO-ACID AMINOTRANSFERASE"/>
    <property type="match status" value="1"/>
</dbReference>
<dbReference type="EMBL" id="BPWL01000009">
    <property type="protein sequence ID" value="GJJ13841.1"/>
    <property type="molecule type" value="Genomic_DNA"/>
</dbReference>
<dbReference type="InterPro" id="IPR001544">
    <property type="entry name" value="Aminotrans_IV"/>
</dbReference>
<keyword evidence="4" id="KW-0028">Amino-acid biosynthesis</keyword>
<dbReference type="Proteomes" id="UP001050691">
    <property type="component" value="Unassembled WGS sequence"/>
</dbReference>
<dbReference type="Pfam" id="PF01063">
    <property type="entry name" value="Aminotran_4"/>
    <property type="match status" value="1"/>
</dbReference>
<dbReference type="SUPFAM" id="SSF56752">
    <property type="entry name" value="D-aminoacid aminotransferase-like PLP-dependent enzymes"/>
    <property type="match status" value="1"/>
</dbReference>
<accession>A0AAV5ALN4</accession>
<keyword evidence="6" id="KW-0663">Pyridoxal phosphate</keyword>
<dbReference type="Gene3D" id="3.20.10.10">
    <property type="entry name" value="D-amino Acid Aminotransferase, subunit A, domain 2"/>
    <property type="match status" value="1"/>
</dbReference>
<evidence type="ECO:0000256" key="7">
    <source>
        <dbReference type="ARBA" id="ARBA00023304"/>
    </source>
</evidence>
<comment type="cofactor">
    <cofactor evidence="1">
        <name>pyridoxal 5'-phosphate</name>
        <dbReference type="ChEBI" id="CHEBI:597326"/>
    </cofactor>
</comment>
<dbReference type="InterPro" id="IPR036038">
    <property type="entry name" value="Aminotransferase-like"/>
</dbReference>
<dbReference type="GO" id="GO:0009099">
    <property type="term" value="P:L-valine biosynthetic process"/>
    <property type="evidence" value="ECO:0007669"/>
    <property type="project" value="TreeGrafter"/>
</dbReference>
<dbReference type="GO" id="GO:0005739">
    <property type="term" value="C:mitochondrion"/>
    <property type="evidence" value="ECO:0007669"/>
    <property type="project" value="TreeGrafter"/>
</dbReference>
<evidence type="ECO:0000313" key="9">
    <source>
        <dbReference type="EMBL" id="GJJ13841.1"/>
    </source>
</evidence>
<evidence type="ECO:0008006" key="11">
    <source>
        <dbReference type="Google" id="ProtNLM"/>
    </source>
</evidence>
<comment type="caution">
    <text evidence="9">The sequence shown here is derived from an EMBL/GenBank/DDBJ whole genome shotgun (WGS) entry which is preliminary data.</text>
</comment>
<evidence type="ECO:0000256" key="2">
    <source>
        <dbReference type="ARBA" id="ARBA00009320"/>
    </source>
</evidence>
<dbReference type="GO" id="GO:0004084">
    <property type="term" value="F:branched-chain-amino-acid transaminase activity"/>
    <property type="evidence" value="ECO:0007669"/>
    <property type="project" value="InterPro"/>
</dbReference>
<feature type="modified residue" description="N6-(pyridoxal phosphate)lysine" evidence="8">
    <location>
        <position position="219"/>
    </location>
</feature>
<dbReference type="AlphaFoldDB" id="A0AAV5ALN4"/>
<evidence type="ECO:0000256" key="1">
    <source>
        <dbReference type="ARBA" id="ARBA00001933"/>
    </source>
</evidence>
<evidence type="ECO:0000256" key="4">
    <source>
        <dbReference type="ARBA" id="ARBA00022605"/>
    </source>
</evidence>
<proteinExistence type="inferred from homology"/>
<organism evidence="9 10">
    <name type="scientific">Clathrus columnatus</name>
    <dbReference type="NCBI Taxonomy" id="1419009"/>
    <lineage>
        <taxon>Eukaryota</taxon>
        <taxon>Fungi</taxon>
        <taxon>Dikarya</taxon>
        <taxon>Basidiomycota</taxon>
        <taxon>Agaricomycotina</taxon>
        <taxon>Agaricomycetes</taxon>
        <taxon>Phallomycetidae</taxon>
        <taxon>Phallales</taxon>
        <taxon>Clathraceae</taxon>
        <taxon>Clathrus</taxon>
    </lineage>
</organism>
<keyword evidence="10" id="KW-1185">Reference proteome</keyword>
<protein>
    <recommendedName>
        <fullName evidence="11">Branched-chain-amino-acid aminotransferase</fullName>
    </recommendedName>
</protein>
<evidence type="ECO:0000256" key="5">
    <source>
        <dbReference type="ARBA" id="ARBA00022679"/>
    </source>
</evidence>
<dbReference type="PANTHER" id="PTHR11825">
    <property type="entry name" value="SUBGROUP IIII AMINOTRANSFERASE"/>
    <property type="match status" value="1"/>
</dbReference>
<evidence type="ECO:0000256" key="3">
    <source>
        <dbReference type="ARBA" id="ARBA00022576"/>
    </source>
</evidence>
<name>A0AAV5ALN4_9AGAM</name>
<sequence>MVPNGHAPQADLKKIDVSRLKVTLSSDLKPIPSFESMLFGKYTTDHMLIMDFDPERGWSTPEIKPYGPLSLDPASSCFQYCPNVFEGTKAYLGPDGKPRLFRPNMNLARLASSVERIALPPFDADALLILIKRLIMIDQRWIPSLPGYSLYIRPTIIGTRVGLGVTESNYALLYVILSPSGPYFPPSRSILKRRNWVRLLASSSTSAVRAWPGGTGSYKLGLNYSPCFAPQREAESKGYSQILWVLPVDTDKGKDWKVCEAGNMNVMCAIRRDDGGVDILTPVLDGIILPGVTRDSILKLIAEHNKGLPLRGLSSELQIQARETEIYMSDILRWSNEGRLIEMFGTGTAAIIAGIWKVGWEDDDIVVTPEMEDVLKDSEEDTNGLGKIGKALYDRLLEIQEGRVDHEWSVVIE</sequence>
<dbReference type="Gene3D" id="3.30.470.10">
    <property type="match status" value="1"/>
</dbReference>
<comment type="similarity">
    <text evidence="2">Belongs to the class-IV pyridoxal-phosphate-dependent aminotransferase family.</text>
</comment>
<evidence type="ECO:0000313" key="10">
    <source>
        <dbReference type="Proteomes" id="UP001050691"/>
    </source>
</evidence>
<gene>
    <name evidence="9" type="ORF">Clacol_008098</name>
</gene>
<dbReference type="InterPro" id="IPR043131">
    <property type="entry name" value="BCAT-like_N"/>
</dbReference>
<reference evidence="9" key="1">
    <citation type="submission" date="2021-10" db="EMBL/GenBank/DDBJ databases">
        <title>De novo Genome Assembly of Clathrus columnatus (Basidiomycota, Fungi) Using Illumina and Nanopore Sequence Data.</title>
        <authorList>
            <person name="Ogiso-Tanaka E."/>
            <person name="Itagaki H."/>
            <person name="Hosoya T."/>
            <person name="Hosaka K."/>
        </authorList>
    </citation>
    <scope>NUCLEOTIDE SEQUENCE</scope>
    <source>
        <strain evidence="9">MO-923</strain>
    </source>
</reference>
<dbReference type="GO" id="GO:0009098">
    <property type="term" value="P:L-leucine biosynthetic process"/>
    <property type="evidence" value="ECO:0007669"/>
    <property type="project" value="TreeGrafter"/>
</dbReference>
<keyword evidence="3" id="KW-0032">Aminotransferase</keyword>
<dbReference type="InterPro" id="IPR043132">
    <property type="entry name" value="BCAT-like_C"/>
</dbReference>
<evidence type="ECO:0000256" key="8">
    <source>
        <dbReference type="PIRSR" id="PIRSR006468-1"/>
    </source>
</evidence>
<dbReference type="PIRSF" id="PIRSF006468">
    <property type="entry name" value="BCAT1"/>
    <property type="match status" value="1"/>
</dbReference>
<keyword evidence="5" id="KW-0808">Transferase</keyword>
<keyword evidence="7" id="KW-0100">Branched-chain amino acid biosynthesis</keyword>